<dbReference type="Proteomes" id="UP000470213">
    <property type="component" value="Unassembled WGS sequence"/>
</dbReference>
<gene>
    <name evidence="1" type="ORF">GTH32_18945</name>
</gene>
<evidence type="ECO:0000313" key="2">
    <source>
        <dbReference type="Proteomes" id="UP000470213"/>
    </source>
</evidence>
<comment type="caution">
    <text evidence="1">The sequence shown here is derived from an EMBL/GenBank/DDBJ whole genome shotgun (WGS) entry which is preliminary data.</text>
</comment>
<accession>A0A7X5LPM5</accession>
<dbReference type="EMBL" id="JAAAWN010000060">
    <property type="protein sequence ID" value="NDV93247.1"/>
    <property type="molecule type" value="Genomic_DNA"/>
</dbReference>
<name>A0A7X5LPM5_9ALTE</name>
<protein>
    <submittedName>
        <fullName evidence="1">Uncharacterized protein</fullName>
    </submittedName>
</protein>
<dbReference type="RefSeq" id="WP_163088740.1">
    <property type="nucleotide sequence ID" value="NZ_JAAAWN010000060.1"/>
</dbReference>
<sequence>MNKNLAVLFLSLVLICDLSVASDERYSVAKWQGFERTSQMDDSLTYLVSLEANSTIYAWPDRKSKPTLFVRYFEGKLDVILNLGVYAETSYDGFVDLKLRFDSKLAKEYRGSRSSDRESVFFFDTGELIREIAQSDKLIVRFTPFHSDPVTTTFDLSGFEEISKPMLSAANFKVVDKNIIFEKAYLQALESSIEPNQSATANSIKVNRNVVTVYTPGECCFSSYREKLTKNKIIATLKPLNTLLSNQDFSLSVTINGSHVGKVKAGDYEKASFLDFHLKEIFLEAFNELGLDDELIERIETKTVSGNEFVTIKVNTN</sequence>
<organism evidence="1 2">
    <name type="scientific">Alteromonas profundi</name>
    <dbReference type="NCBI Taxonomy" id="2696062"/>
    <lineage>
        <taxon>Bacteria</taxon>
        <taxon>Pseudomonadati</taxon>
        <taxon>Pseudomonadota</taxon>
        <taxon>Gammaproteobacteria</taxon>
        <taxon>Alteromonadales</taxon>
        <taxon>Alteromonadaceae</taxon>
        <taxon>Alteromonas/Salinimonas group</taxon>
        <taxon>Alteromonas</taxon>
    </lineage>
</organism>
<reference evidence="1 2" key="1">
    <citation type="submission" date="2020-01" db="EMBL/GenBank/DDBJ databases">
        <authorList>
            <person name="Chen J."/>
            <person name="Zhu S."/>
            <person name="Yang J."/>
        </authorList>
    </citation>
    <scope>NUCLEOTIDE SEQUENCE [LARGE SCALE GENOMIC DNA]</scope>
    <source>
        <strain evidence="1 2">345S023</strain>
    </source>
</reference>
<proteinExistence type="predicted"/>
<evidence type="ECO:0000313" key="1">
    <source>
        <dbReference type="EMBL" id="NDV93247.1"/>
    </source>
</evidence>
<keyword evidence="2" id="KW-1185">Reference proteome</keyword>
<dbReference type="AlphaFoldDB" id="A0A7X5LPM5"/>